<gene>
    <name evidence="10" type="ORF">BLA55_03225</name>
</gene>
<feature type="region of interest" description="Disordered" evidence="7">
    <location>
        <begin position="1701"/>
        <end position="1782"/>
    </location>
</feature>
<feature type="compositionally biased region" description="Basic and acidic residues" evidence="7">
    <location>
        <begin position="1751"/>
        <end position="1761"/>
    </location>
</feature>
<dbReference type="PANTHER" id="PTHR13593:SF113">
    <property type="entry name" value="SI:DKEY-266F7.9"/>
    <property type="match status" value="1"/>
</dbReference>
<evidence type="ECO:0000256" key="6">
    <source>
        <dbReference type="SAM" id="Coils"/>
    </source>
</evidence>
<feature type="domain" description="Phosphatidylinositol-specific phospholipase C X" evidence="9">
    <location>
        <begin position="60"/>
        <end position="217"/>
    </location>
</feature>
<evidence type="ECO:0000256" key="3">
    <source>
        <dbReference type="ARBA" id="ARBA00019758"/>
    </source>
</evidence>
<name>A0A1L4FSQ2_9BACT</name>
<feature type="coiled-coil region" evidence="6">
    <location>
        <begin position="1257"/>
        <end position="1284"/>
    </location>
</feature>
<evidence type="ECO:0000256" key="7">
    <source>
        <dbReference type="SAM" id="MobiDB-lite"/>
    </source>
</evidence>
<dbReference type="KEGG" id="mpul:BLA55_03225"/>
<sequence>MKLNKKIKLGAILLSSSFLAPFVISASVVDLPKQSFDRSQTDSVDQPTTRLNFNDWMKYVDGNKTLSDLSIPGTHDSGMFASTHFTWGIAKAWAKTQERNFYEQLKSGIRFFDIRIAEDMWIYHGPIWSSYTFEKALKEFVDFLKRYPTETIIIRFKDENWDAAKSDSTKIAEWRNKILTLFNQSWLKPFLFNNTSGDTYVNPTLNEMRGKIYLIDNMYHTILNNDASHGAAWRSNGLEIQDVWETEEQIKMHFISEMLKVSNTKESNTTVINFTSRSKNRSKPYETSRSINKRLYDYLYQDQTILRTGILVFDYPGDAILERVVKTNYTYTDKEILRTDLFNLQSLSFEAPIEFNDFINVSGDLSEFKFEIRRVKSGSTDAQVEVPRVNASKLYVNEAFEKDEVVTVFAFKEIPGNQYYPYGRRYNKIQEEFRIVENRLRKSILDSLFKKIQSNRNRIVELTGSSSNILNYFDKNIQPLYEELSEQGELERDLIIKLDQRLVQDAPVLISAVEQIQQNMNAIIDTKLLFNENQYFSANDFNQIDNYYNNLNNKFNQWIDNDNWYSGSQLTSFKNDFIAYLSEFIQFTKKIIADDQVYSKNNVLTSFNSNNSLKWGLEEYKTKIQEYKNEILEIYNSTPKFRDLTETKNSYENKLNELIAFINFVGTQNTKLVQIHQNSSLNSEQFNVFKDEFVTLLLSQSGFSNFWSKIEEAQNLVKKYNTLVTDFQNYLTNEAFTFASSSIQDEYKQLFEALKQEITYFANWETWETNNSSRVEKLNQLKDLMTTQYQDFVNVKNEAKNAVKGLTFISQTRVEAWLAEIEKLTSVQKINELKNNALEIDKLNQDLVNLTNQDCLHQAQKEHLKTQILDNFSKNVTHLEENINRLVTWMQNLKTLYANNSNYENEINYKYADSDKKENFVLQYQNIYQLSIQNQNLQTTAIQSAIQAFNLSKSQLNGSQNLENKKNEALQSLNALNFPAVVAKHFSEMIKKTNEYVKIDQISAEFKTLASLRDFINQKSNLNQPQKDNLTNQLYSLVSTDNFNSANQESLKTSVNDLDSKMNDFKTVKNDFETYLNSLTDESLKHFKELGAIVLEDESTNLASAPWNVNNINEEIKLVNQIKQILNEVKTNYSSYSEDDIQNKYKQLESLYFNKKIKYYEVLLERNKENFKHKLDDIKNTLSINEYYANLAQNKLDTQITNADSSTIEKIKELIQKLAVIESEFTDSIQQKLSKIDTFESLESQIFSKISTFESQHQKSFDELEDIKNTISSLQNNLNAENNEEIDEKITQLNSILNSLDKILNRINSSEEMKVIQERLYNSFLDEFNKLNILLSDINNVQFSDIYEFGSSEIAAFNSVDSQTGIDELKESISKLQNIYVLVNSQKLTKEKLFSDLSAKVEEIAQNIDSITHDLQVKDNEALINKFNNIKNINLYELTIDQLNDLKNTLTNFEKFDLPKIEHIIAIRSSQVNKINNIKSEIDSIFEKYPTLTDLITQYNDLILQNNIKQLTNKQVDDFIVELESFLNVLVNDFLNEKEDIIEKNDELIRDYNNFSQDQYDYFNENNNINKSLQELKDLYTLIITIRNEIEAFNQSSLNTAQFEYLKNELSSFYTMEQLDEFTELSNNLKENMKIINTEFVNVKTVMDSQQNNPKIMDLYDDLFAGLDLNSYLSLPVTNTIIKNIREFVARAEILIEEYNNEKDSNNENPDQPVNPKDDSGDDQPDEPSNPTNDSGDNQPTQPVTPGDNQGDTKPEEPSKSDDEDIDNKEPEKPTEQPSKRVDGIISVVENSVNTVMQKTGLGWLARLLNFFSNFFSFLFWG</sequence>
<dbReference type="Gene3D" id="1.20.120.1850">
    <property type="entry name" value="Ebh helix bundles repeating unit (S and A modules)"/>
    <property type="match status" value="2"/>
</dbReference>
<evidence type="ECO:0000256" key="8">
    <source>
        <dbReference type="SAM" id="SignalP"/>
    </source>
</evidence>
<feature type="coiled-coil region" evidence="6">
    <location>
        <begin position="610"/>
        <end position="637"/>
    </location>
</feature>
<dbReference type="InterPro" id="IPR017946">
    <property type="entry name" value="PLC-like_Pdiesterase_TIM-brl"/>
</dbReference>
<dbReference type="PANTHER" id="PTHR13593">
    <property type="match status" value="1"/>
</dbReference>
<keyword evidence="8" id="KW-0732">Signal</keyword>
<dbReference type="OrthoDB" id="401457at2"/>
<dbReference type="Proteomes" id="UP000184322">
    <property type="component" value="Chromosome"/>
</dbReference>
<evidence type="ECO:0000313" key="11">
    <source>
        <dbReference type="Proteomes" id="UP000184322"/>
    </source>
</evidence>
<evidence type="ECO:0000313" key="10">
    <source>
        <dbReference type="EMBL" id="APJ38647.1"/>
    </source>
</evidence>
<keyword evidence="6" id="KW-0175">Coiled coil</keyword>
<dbReference type="STRING" id="48003.BLA55_03225"/>
<feature type="coiled-coil region" evidence="6">
    <location>
        <begin position="1531"/>
        <end position="1558"/>
    </location>
</feature>
<evidence type="ECO:0000259" key="9">
    <source>
        <dbReference type="SMART" id="SM00148"/>
    </source>
</evidence>
<reference evidence="11" key="1">
    <citation type="submission" date="2016-10" db="EMBL/GenBank/DDBJ databases">
        <authorList>
            <person name="Beylefeld A."/>
            <person name="Abolnik C."/>
        </authorList>
    </citation>
    <scope>NUCLEOTIDE SEQUENCE [LARGE SCALE GENOMIC DNA]</scope>
    <source>
        <strain evidence="11">B359_6</strain>
    </source>
</reference>
<keyword evidence="11" id="KW-1185">Reference proteome</keyword>
<dbReference type="GO" id="GO:0004436">
    <property type="term" value="F:phosphatidylinositol diacylglycerol-lyase activity"/>
    <property type="evidence" value="ECO:0007669"/>
    <property type="project" value="UniProtKB-EC"/>
</dbReference>
<comment type="catalytic activity">
    <reaction evidence="1">
        <text>a 1,2-diacyl-sn-glycero-3-phospho-(1D-myo-inositol) = 1D-myo-inositol 1,2-cyclic phosphate + a 1,2-diacyl-sn-glycerol</text>
        <dbReference type="Rhea" id="RHEA:17093"/>
        <dbReference type="ChEBI" id="CHEBI:17815"/>
        <dbReference type="ChEBI" id="CHEBI:57880"/>
        <dbReference type="ChEBI" id="CHEBI:58484"/>
        <dbReference type="EC" id="4.6.1.13"/>
    </reaction>
</comment>
<accession>A0A1L4FSQ2</accession>
<evidence type="ECO:0000256" key="4">
    <source>
        <dbReference type="ARBA" id="ARBA00030474"/>
    </source>
</evidence>
<dbReference type="InterPro" id="IPR051057">
    <property type="entry name" value="PI-PLC_domain"/>
</dbReference>
<feature type="chain" id="PRO_5013290012" description="1-phosphatidylinositol phosphodiesterase" evidence="8">
    <location>
        <begin position="27"/>
        <end position="1822"/>
    </location>
</feature>
<dbReference type="GO" id="GO:0006629">
    <property type="term" value="P:lipid metabolic process"/>
    <property type="evidence" value="ECO:0007669"/>
    <property type="project" value="InterPro"/>
</dbReference>
<dbReference type="GO" id="GO:0008081">
    <property type="term" value="F:phosphoric diester hydrolase activity"/>
    <property type="evidence" value="ECO:0007669"/>
    <property type="project" value="InterPro"/>
</dbReference>
<dbReference type="EC" id="4.6.1.13" evidence="2"/>
<feature type="compositionally biased region" description="Polar residues" evidence="7">
    <location>
        <begin position="1727"/>
        <end position="1750"/>
    </location>
</feature>
<dbReference type="PROSITE" id="PS50007">
    <property type="entry name" value="PIPLC_X_DOMAIN"/>
    <property type="match status" value="1"/>
</dbReference>
<dbReference type="EMBL" id="CP017813">
    <property type="protein sequence ID" value="APJ38647.1"/>
    <property type="molecule type" value="Genomic_DNA"/>
</dbReference>
<protein>
    <recommendedName>
        <fullName evidence="3">1-phosphatidylinositol phosphodiesterase</fullName>
        <ecNumber evidence="2">4.6.1.13</ecNumber>
    </recommendedName>
    <alternativeName>
        <fullName evidence="4">Phosphatidylinositol diacylglycerol-lyase</fullName>
    </alternativeName>
    <alternativeName>
        <fullName evidence="5">Phosphatidylinositol-specific phospholipase C</fullName>
    </alternativeName>
</protein>
<dbReference type="InterPro" id="IPR000909">
    <property type="entry name" value="PLipase_C_PInositol-sp_X_dom"/>
</dbReference>
<dbReference type="SUPFAM" id="SSF51695">
    <property type="entry name" value="PLC-like phosphodiesterases"/>
    <property type="match status" value="1"/>
</dbReference>
<dbReference type="SMART" id="SM00148">
    <property type="entry name" value="PLCXc"/>
    <property type="match status" value="1"/>
</dbReference>
<dbReference type="Gene3D" id="3.20.20.190">
    <property type="entry name" value="Phosphatidylinositol (PI) phosphodiesterase"/>
    <property type="match status" value="1"/>
</dbReference>
<evidence type="ECO:0000256" key="5">
    <source>
        <dbReference type="ARBA" id="ARBA00030782"/>
    </source>
</evidence>
<evidence type="ECO:0000256" key="1">
    <source>
        <dbReference type="ARBA" id="ARBA00001316"/>
    </source>
</evidence>
<organism evidence="10 11">
    <name type="scientific">Mycoplasmopsis pullorum</name>
    <dbReference type="NCBI Taxonomy" id="48003"/>
    <lineage>
        <taxon>Bacteria</taxon>
        <taxon>Bacillati</taxon>
        <taxon>Mycoplasmatota</taxon>
        <taxon>Mycoplasmoidales</taxon>
        <taxon>Metamycoplasmataceae</taxon>
        <taxon>Mycoplasmopsis</taxon>
    </lineage>
</organism>
<dbReference type="RefSeq" id="WP_073372651.1">
    <property type="nucleotide sequence ID" value="NZ_CP017813.1"/>
</dbReference>
<proteinExistence type="predicted"/>
<feature type="compositionally biased region" description="Basic and acidic residues" evidence="7">
    <location>
        <begin position="1768"/>
        <end position="1782"/>
    </location>
</feature>
<feature type="signal peptide" evidence="8">
    <location>
        <begin position="1"/>
        <end position="26"/>
    </location>
</feature>
<evidence type="ECO:0000256" key="2">
    <source>
        <dbReference type="ARBA" id="ARBA00012581"/>
    </source>
</evidence>